<dbReference type="Gene3D" id="2.60.40.2030">
    <property type="match status" value="3"/>
</dbReference>
<dbReference type="SUPFAM" id="SSF49299">
    <property type="entry name" value="PKD domain"/>
    <property type="match status" value="2"/>
</dbReference>
<organism evidence="8 9">
    <name type="scientific">Microbispora bryophytorum subsp. camponoti</name>
    <dbReference type="NCBI Taxonomy" id="1677852"/>
    <lineage>
        <taxon>Bacteria</taxon>
        <taxon>Bacillati</taxon>
        <taxon>Actinomycetota</taxon>
        <taxon>Actinomycetes</taxon>
        <taxon>Streptosporangiales</taxon>
        <taxon>Streptosporangiaceae</taxon>
        <taxon>Microbispora</taxon>
    </lineage>
</organism>
<proteinExistence type="predicted"/>
<dbReference type="Gene3D" id="2.60.40.10">
    <property type="entry name" value="Immunoglobulins"/>
    <property type="match status" value="4"/>
</dbReference>
<feature type="region of interest" description="Disordered" evidence="5">
    <location>
        <begin position="1285"/>
        <end position="1308"/>
    </location>
</feature>
<evidence type="ECO:0000259" key="7">
    <source>
        <dbReference type="SMART" id="SM00237"/>
    </source>
</evidence>
<dbReference type="PROSITE" id="PS50012">
    <property type="entry name" value="RCC1_3"/>
    <property type="match status" value="3"/>
</dbReference>
<reference evidence="8 9" key="1">
    <citation type="submission" date="2020-09" db="EMBL/GenBank/DDBJ databases">
        <title>Actinomycete isolated from the Camponotus japonicus Mayr.</title>
        <authorList>
            <person name="Gong X."/>
        </authorList>
    </citation>
    <scope>NUCLEOTIDE SEQUENCE [LARGE SCALE GENOMIC DNA]</scope>
    <source>
        <strain evidence="8 9">2C-HV3</strain>
    </source>
</reference>
<dbReference type="NCBIfam" id="NF038114">
    <property type="entry name" value="rightmost"/>
    <property type="match status" value="1"/>
</dbReference>
<dbReference type="EMBL" id="JACXRZ010000026">
    <property type="protein sequence ID" value="MBD3147106.1"/>
    <property type="molecule type" value="Genomic_DNA"/>
</dbReference>
<feature type="domain" description="Calx-beta" evidence="7">
    <location>
        <begin position="1123"/>
        <end position="1223"/>
    </location>
</feature>
<dbReference type="InterPro" id="IPR009091">
    <property type="entry name" value="RCC1/BLIP-II"/>
</dbReference>
<keyword evidence="3" id="KW-0677">Repeat</keyword>
<dbReference type="InterPro" id="IPR051553">
    <property type="entry name" value="Ran_GTPase-activating"/>
</dbReference>
<dbReference type="SMART" id="SM00089">
    <property type="entry name" value="PKD"/>
    <property type="match status" value="3"/>
</dbReference>
<protein>
    <submittedName>
        <fullName evidence="8">PxKF domain-containing protein</fullName>
    </submittedName>
</protein>
<gene>
    <name evidence="8" type="ORF">IEQ31_28520</name>
</gene>
<dbReference type="SUPFAM" id="SSF50985">
    <property type="entry name" value="RCC1/BLIP-II"/>
    <property type="match status" value="2"/>
</dbReference>
<feature type="domain" description="PKD/Chitinase" evidence="6">
    <location>
        <begin position="414"/>
        <end position="500"/>
    </location>
</feature>
<dbReference type="Gene3D" id="2.130.10.30">
    <property type="entry name" value="Regulator of chromosome condensation 1/beta-lactamase-inhibitor protein II"/>
    <property type="match status" value="2"/>
</dbReference>
<dbReference type="SUPFAM" id="SSF141072">
    <property type="entry name" value="CalX-like"/>
    <property type="match status" value="3"/>
</dbReference>
<feature type="domain" description="PKD/Chitinase" evidence="6">
    <location>
        <begin position="1365"/>
        <end position="1447"/>
    </location>
</feature>
<evidence type="ECO:0000256" key="4">
    <source>
        <dbReference type="ARBA" id="ARBA00022837"/>
    </source>
</evidence>
<dbReference type="InterPro" id="IPR000408">
    <property type="entry name" value="Reg_chr_condens"/>
</dbReference>
<dbReference type="PANTHER" id="PTHR45982">
    <property type="entry name" value="REGULATOR OF CHROMOSOME CONDENSATION"/>
    <property type="match status" value="1"/>
</dbReference>
<dbReference type="InterPro" id="IPR003644">
    <property type="entry name" value="Calx_beta"/>
</dbReference>
<evidence type="ECO:0000256" key="2">
    <source>
        <dbReference type="ARBA" id="ARBA00022729"/>
    </source>
</evidence>
<dbReference type="Pfam" id="PF11617">
    <property type="entry name" value="Cu-binding_MopE"/>
    <property type="match status" value="1"/>
</dbReference>
<dbReference type="InterPro" id="IPR000601">
    <property type="entry name" value="PKD_dom"/>
</dbReference>
<dbReference type="PRINTS" id="PR00633">
    <property type="entry name" value="RCCNDNSATION"/>
</dbReference>
<dbReference type="Pfam" id="PF25390">
    <property type="entry name" value="WD40_RLD"/>
    <property type="match status" value="1"/>
</dbReference>
<dbReference type="RefSeq" id="WP_191054344.1">
    <property type="nucleotide sequence ID" value="NZ_JACXRZ010000026.1"/>
</dbReference>
<evidence type="ECO:0000256" key="5">
    <source>
        <dbReference type="SAM" id="MobiDB-lite"/>
    </source>
</evidence>
<keyword evidence="9" id="KW-1185">Reference proteome</keyword>
<dbReference type="Pfam" id="PF03160">
    <property type="entry name" value="Calx-beta"/>
    <property type="match status" value="2"/>
</dbReference>
<dbReference type="Pfam" id="PF18911">
    <property type="entry name" value="PKD_4"/>
    <property type="match status" value="1"/>
</dbReference>
<dbReference type="SMART" id="SM00237">
    <property type="entry name" value="Calx_beta"/>
    <property type="match status" value="1"/>
</dbReference>
<dbReference type="InterPro" id="IPR038081">
    <property type="entry name" value="CalX-like_sf"/>
</dbReference>
<dbReference type="InterPro" id="IPR021655">
    <property type="entry name" value="Put_metal-bd"/>
</dbReference>
<accession>A0ABR8LE85</accession>
<comment type="caution">
    <text evidence="8">The sequence shown here is derived from an EMBL/GenBank/DDBJ whole genome shotgun (WGS) entry which is preliminary data.</text>
</comment>
<dbReference type="Proteomes" id="UP000653231">
    <property type="component" value="Unassembled WGS sequence"/>
</dbReference>
<dbReference type="CDD" id="cd00146">
    <property type="entry name" value="PKD"/>
    <property type="match status" value="3"/>
</dbReference>
<keyword evidence="1" id="KW-0344">Guanine-nucleotide releasing factor</keyword>
<evidence type="ECO:0000259" key="6">
    <source>
        <dbReference type="SMART" id="SM00089"/>
    </source>
</evidence>
<evidence type="ECO:0000313" key="9">
    <source>
        <dbReference type="Proteomes" id="UP000653231"/>
    </source>
</evidence>
<keyword evidence="4" id="KW-0106">Calcium</keyword>
<dbReference type="InterPro" id="IPR058923">
    <property type="entry name" value="RCC1-like_dom"/>
</dbReference>
<evidence type="ECO:0000256" key="1">
    <source>
        <dbReference type="ARBA" id="ARBA00022658"/>
    </source>
</evidence>
<sequence>MTVVTGVVVSAPPVRADGILLNGNGVYGPNSRIEIASTVLTYKDDCDGGLNDFVYPVSDIYLVPDGPPSEGQHLDDVVGTPNAVVQDESLVMDEVIGITSPAGNLPPGKYAVVVDTCQDGYFDAADDSWYSGQIEVLALARTPAPDAALASLKSAALEEYDRYRERWLDARAAGDMLETALQGGCALGNPVACALEKKDFSSPMHRKFANLQFSRAIHYIGIYADPPNPDFDQPVIPEKVDDDVSADATAGEAALLQALLRAVEAYKGAQQAGDGEWALVHARAVRDLHKALAGQLARTSAQLNEIKALYGEDADKAFAFAADFESRVKQRGLTPDERHVLRESGLTGAQITDFENRIRAAARPYTAQTVRDALTEQIAAHVKTGAAVQEGLSGWQAIVDALAGDTGVPDTHPVANAGGPYTATEGQAVTLDGSASTTVQGATLSSYAWDLDGDRDFNDATGQTPSVVFDEPGSPIVGLKVTDGAGRIAYSWIGVTVTRKGDDPKIARRAPESAQIRVETGKTAQFSVTVSDDGGAPEVTWTVDGKPADGIDSLSWTAPDTPGSHEVVATATDADGHAVTDGWSVLVFRKDADGDGWTATTDCDETDATVHPGQIEFIGNGVDDDCDSGSPDAPPGGLTGKPYGWGHNTLGQVGTGTLGGEFDAPQQTVVPGTAVRVESAYRVSFAVLGDGTVRAWGMNDHGQLGDGSTVSQRAVPVSPLGIGGAGTLAGVTRITAHGDQVAAVRTDGTVAAWGFNGNGQLGDGSTVTSRNVPGLVLTGPDTPLRGVRDVEAAEQAFYALMDDGTVTSWGVQRCLGTSSQNKPYATAVPGLSGIRQITAAAGAVFFLKKDGTLLSCGDTDPILGRPWALNTPTSPYLPSPVTNLGAGSTVVDVSSSGDSAVALKEDGSVFMWGQNTNHELDALGFAGGQSTTVPTQVTLPAGAPVVAVDHDDSMNTFAIRADGSMLAWGGNLFGATGTGGSAPVGAPTVVNLPGRVFLQVSASKWNALALTRPASDPDLELPASWVHATVEDAPLSEAGDGAFTVTLDQALGDDVALTWSLRAGSAGEDDVALGTGTVVVPAGRTQASIPIDVADDALDEDDETVTLALTGARLGLTIARAQATGTIADNDEGPVVSVESATVTEGGTSLTDTPVTFRLSKPSGKEVVAAYATADGSAKANDDYVASDATIRFAPGETEHVVHLAVNGDAIPEADETFTVSVGEVANGSVGHPATMTIRDDEMLVVSVSAPTIAEGTSGDFTVTMNPAPPAGESVSVPWSIVEPAAGPDDDPGDVGPATGTLTLTSEHPSGVVTATAIDDTAVESPEPFRLKIGDVTASDGRRVLPGEVGMAWISDNDKANRPPVVEAGDGVSGIEGAALPLSGTVADDAAGVTSSWAVDGPCDVTGGGPQVSVTCSDDGVFTATLTAVDAEGASASDTAILTVGNAAPVLGTVAVDGSGARIEFSDPGTADQHTCTVRWGDGTAPGVLDGALSPCFLPHTYGPGTFTATVTVSDGDGGSVSASSTVKVASAPWPFRGFLPPVDNPPTVNAVQAGQAIPVKFGLGGYRGMDVFAAGSPASGQVSCSLGQTGSVEQAVTAGGSPLSYDAAKDQYTYVWKTDKAWAGQCRRLNVTLADGTQHWALFRFR</sequence>
<dbReference type="InterPro" id="IPR022409">
    <property type="entry name" value="PKD/Chitinase_dom"/>
</dbReference>
<dbReference type="PANTHER" id="PTHR45982:SF1">
    <property type="entry name" value="REGULATOR OF CHROMOSOME CONDENSATION"/>
    <property type="match status" value="1"/>
</dbReference>
<evidence type="ECO:0000313" key="8">
    <source>
        <dbReference type="EMBL" id="MBD3147106.1"/>
    </source>
</evidence>
<evidence type="ECO:0000256" key="3">
    <source>
        <dbReference type="ARBA" id="ARBA00022737"/>
    </source>
</evidence>
<name>A0ABR8LE85_9ACTN</name>
<feature type="domain" description="PKD/Chitinase" evidence="6">
    <location>
        <begin position="1449"/>
        <end position="1532"/>
    </location>
</feature>
<dbReference type="InterPro" id="IPR013783">
    <property type="entry name" value="Ig-like_fold"/>
</dbReference>
<keyword evidence="2" id="KW-0732">Signal</keyword>
<dbReference type="InterPro" id="IPR035986">
    <property type="entry name" value="PKD_dom_sf"/>
</dbReference>